<feature type="chain" id="PRO_5041339099" description="limulus clotting factor C" evidence="12">
    <location>
        <begin position="22"/>
        <end position="305"/>
    </location>
</feature>
<comment type="catalytic activity">
    <reaction evidence="9">
        <text>Selective cleavage of 103-Arg-|-Ser-104 and 124-Ile-|-Ile-125 bonds in Limulus clotting factor B to form activated factor B. Cleavage of -Pro-Arg-|-Xaa- bonds in synthetic substrates.</text>
        <dbReference type="EC" id="3.4.21.84"/>
    </reaction>
</comment>
<evidence type="ECO:0000256" key="5">
    <source>
        <dbReference type="ARBA" id="ARBA00022820"/>
    </source>
</evidence>
<dbReference type="EC" id="3.4.21.84" evidence="10"/>
<evidence type="ECO:0000256" key="2">
    <source>
        <dbReference type="ARBA" id="ARBA00022670"/>
    </source>
</evidence>
<dbReference type="PROSITE" id="PS00134">
    <property type="entry name" value="TRYPSIN_HIS"/>
    <property type="match status" value="1"/>
</dbReference>
<dbReference type="PROSITE" id="PS00135">
    <property type="entry name" value="TRYPSIN_SER"/>
    <property type="match status" value="1"/>
</dbReference>
<dbReference type="InterPro" id="IPR001314">
    <property type="entry name" value="Peptidase_S1A"/>
</dbReference>
<keyword evidence="15" id="KW-1185">Reference proteome</keyword>
<accession>A0AA38HYB2</accession>
<dbReference type="PRINTS" id="PR00722">
    <property type="entry name" value="CHYMOTRYPSIN"/>
</dbReference>
<dbReference type="InterPro" id="IPR043504">
    <property type="entry name" value="Peptidase_S1_PA_chymotrypsin"/>
</dbReference>
<dbReference type="Pfam" id="PF00089">
    <property type="entry name" value="Trypsin"/>
    <property type="match status" value="1"/>
</dbReference>
<keyword evidence="7" id="KW-1015">Disulfide bond</keyword>
<evidence type="ECO:0000256" key="8">
    <source>
        <dbReference type="ARBA" id="ARBA00024195"/>
    </source>
</evidence>
<keyword evidence="2 11" id="KW-0645">Protease</keyword>
<dbReference type="PROSITE" id="PS50240">
    <property type="entry name" value="TRYPSIN_DOM"/>
    <property type="match status" value="1"/>
</dbReference>
<dbReference type="Proteomes" id="UP001168821">
    <property type="component" value="Unassembled WGS sequence"/>
</dbReference>
<keyword evidence="3 12" id="KW-0732">Signal</keyword>
<dbReference type="Gene3D" id="2.40.10.10">
    <property type="entry name" value="Trypsin-like serine proteases"/>
    <property type="match status" value="2"/>
</dbReference>
<keyword evidence="1" id="KW-0768">Sushi</keyword>
<evidence type="ECO:0000313" key="14">
    <source>
        <dbReference type="EMBL" id="KAJ3646783.1"/>
    </source>
</evidence>
<evidence type="ECO:0000256" key="1">
    <source>
        <dbReference type="ARBA" id="ARBA00022659"/>
    </source>
</evidence>
<keyword evidence="5" id="KW-0353">Hemolymph clotting</keyword>
<dbReference type="SUPFAM" id="SSF50494">
    <property type="entry name" value="Trypsin-like serine proteases"/>
    <property type="match status" value="1"/>
</dbReference>
<dbReference type="EMBL" id="JALNTZ010000007">
    <property type="protein sequence ID" value="KAJ3646783.1"/>
    <property type="molecule type" value="Genomic_DNA"/>
</dbReference>
<dbReference type="GO" id="GO:0042381">
    <property type="term" value="P:hemolymph coagulation"/>
    <property type="evidence" value="ECO:0007669"/>
    <property type="project" value="UniProtKB-KW"/>
</dbReference>
<evidence type="ECO:0000256" key="12">
    <source>
        <dbReference type="SAM" id="SignalP"/>
    </source>
</evidence>
<proteinExistence type="inferred from homology"/>
<dbReference type="CDD" id="cd00190">
    <property type="entry name" value="Tryp_SPc"/>
    <property type="match status" value="1"/>
</dbReference>
<dbReference type="InterPro" id="IPR033116">
    <property type="entry name" value="TRYPSIN_SER"/>
</dbReference>
<keyword evidence="4 11" id="KW-0378">Hydrolase</keyword>
<dbReference type="SMART" id="SM00020">
    <property type="entry name" value="Tryp_SPc"/>
    <property type="match status" value="1"/>
</dbReference>
<dbReference type="InterPro" id="IPR009003">
    <property type="entry name" value="Peptidase_S1_PA"/>
</dbReference>
<feature type="signal peptide" evidence="12">
    <location>
        <begin position="1"/>
        <end position="21"/>
    </location>
</feature>
<gene>
    <name evidence="14" type="ORF">Zmor_024355</name>
</gene>
<evidence type="ECO:0000256" key="4">
    <source>
        <dbReference type="ARBA" id="ARBA00022801"/>
    </source>
</evidence>
<evidence type="ECO:0000256" key="3">
    <source>
        <dbReference type="ARBA" id="ARBA00022729"/>
    </source>
</evidence>
<dbReference type="InterPro" id="IPR018114">
    <property type="entry name" value="TRYPSIN_HIS"/>
</dbReference>
<dbReference type="PANTHER" id="PTHR24256">
    <property type="entry name" value="TRYPTASE-RELATED"/>
    <property type="match status" value="1"/>
</dbReference>
<sequence length="305" mass="34033">MNFILLATITIELLVVSVAESAKNPLLPNRTVCGIQDVVQDFIIGGSDATINEYPWMVNLEYQDIIYPERKRELLCGGALINERYVLTAAHCLNVDDKKLVSVRLGECNIETSPDCFYKGQEKKCAPVELSVPIEDAIQHEAYDPDVLGKFDDIALLRLDRNITYSDSIKPICLPTKRKLINTSYEGKKLMIAGWGSTTAHGNRNSIVKQKLQIPVVDKDSCKQIKFYRVLRDSQICAGGEKGKDSCRGDSGGPLMAEHLKKRKSNWFAVGILSFGDETCGEQDSPAVYTRVAHYVDWITSKMLP</sequence>
<evidence type="ECO:0000256" key="10">
    <source>
        <dbReference type="ARBA" id="ARBA00066707"/>
    </source>
</evidence>
<dbReference type="InterPro" id="IPR001254">
    <property type="entry name" value="Trypsin_dom"/>
</dbReference>
<reference evidence="14" key="1">
    <citation type="journal article" date="2023" name="G3 (Bethesda)">
        <title>Whole genome assemblies of Zophobas morio and Tenebrio molitor.</title>
        <authorList>
            <person name="Kaur S."/>
            <person name="Stinson S.A."/>
            <person name="diCenzo G.C."/>
        </authorList>
    </citation>
    <scope>NUCLEOTIDE SEQUENCE</scope>
    <source>
        <strain evidence="14">QUZm001</strain>
    </source>
</reference>
<evidence type="ECO:0000256" key="9">
    <source>
        <dbReference type="ARBA" id="ARBA00052079"/>
    </source>
</evidence>
<evidence type="ECO:0000256" key="6">
    <source>
        <dbReference type="ARBA" id="ARBA00022825"/>
    </source>
</evidence>
<dbReference type="InterPro" id="IPR051487">
    <property type="entry name" value="Ser/Thr_Proteases_Immune/Dev"/>
</dbReference>
<protein>
    <recommendedName>
        <fullName evidence="10">limulus clotting factor C</fullName>
        <ecNumber evidence="10">3.4.21.84</ecNumber>
    </recommendedName>
</protein>
<evidence type="ECO:0000256" key="11">
    <source>
        <dbReference type="RuleBase" id="RU363034"/>
    </source>
</evidence>
<dbReference type="AlphaFoldDB" id="A0AA38HYB2"/>
<evidence type="ECO:0000259" key="13">
    <source>
        <dbReference type="PROSITE" id="PS50240"/>
    </source>
</evidence>
<comment type="similarity">
    <text evidence="8">Belongs to the peptidase S1 family. CLIP subfamily.</text>
</comment>
<dbReference type="GO" id="GO:0006508">
    <property type="term" value="P:proteolysis"/>
    <property type="evidence" value="ECO:0007669"/>
    <property type="project" value="UniProtKB-KW"/>
</dbReference>
<dbReference type="FunFam" id="2.40.10.10:FF:000120">
    <property type="entry name" value="Putative serine protease"/>
    <property type="match status" value="1"/>
</dbReference>
<keyword evidence="6 11" id="KW-0720">Serine protease</keyword>
<name>A0AA38HYB2_9CUCU</name>
<evidence type="ECO:0000313" key="15">
    <source>
        <dbReference type="Proteomes" id="UP001168821"/>
    </source>
</evidence>
<comment type="caution">
    <text evidence="14">The sequence shown here is derived from an EMBL/GenBank/DDBJ whole genome shotgun (WGS) entry which is preliminary data.</text>
</comment>
<organism evidence="14 15">
    <name type="scientific">Zophobas morio</name>
    <dbReference type="NCBI Taxonomy" id="2755281"/>
    <lineage>
        <taxon>Eukaryota</taxon>
        <taxon>Metazoa</taxon>
        <taxon>Ecdysozoa</taxon>
        <taxon>Arthropoda</taxon>
        <taxon>Hexapoda</taxon>
        <taxon>Insecta</taxon>
        <taxon>Pterygota</taxon>
        <taxon>Neoptera</taxon>
        <taxon>Endopterygota</taxon>
        <taxon>Coleoptera</taxon>
        <taxon>Polyphaga</taxon>
        <taxon>Cucujiformia</taxon>
        <taxon>Tenebrionidae</taxon>
        <taxon>Zophobas</taxon>
    </lineage>
</organism>
<evidence type="ECO:0000256" key="7">
    <source>
        <dbReference type="ARBA" id="ARBA00023157"/>
    </source>
</evidence>
<feature type="domain" description="Peptidase S1" evidence="13">
    <location>
        <begin position="43"/>
        <end position="304"/>
    </location>
</feature>
<dbReference type="GO" id="GO:0004252">
    <property type="term" value="F:serine-type endopeptidase activity"/>
    <property type="evidence" value="ECO:0007669"/>
    <property type="project" value="InterPro"/>
</dbReference>